<organism evidence="7 8">
    <name type="scientific">Kutzneria albida DSM 43870</name>
    <dbReference type="NCBI Taxonomy" id="1449976"/>
    <lineage>
        <taxon>Bacteria</taxon>
        <taxon>Bacillati</taxon>
        <taxon>Actinomycetota</taxon>
        <taxon>Actinomycetes</taxon>
        <taxon>Pseudonocardiales</taxon>
        <taxon>Pseudonocardiaceae</taxon>
        <taxon>Kutzneria</taxon>
    </lineage>
</organism>
<evidence type="ECO:0000313" key="7">
    <source>
        <dbReference type="EMBL" id="AHH94410.1"/>
    </source>
</evidence>
<feature type="region of interest" description="Disordered" evidence="5">
    <location>
        <begin position="342"/>
        <end position="362"/>
    </location>
</feature>
<dbReference type="Proteomes" id="UP000019225">
    <property type="component" value="Chromosome"/>
</dbReference>
<dbReference type="HOGENOM" id="CLU_050836_0_0_11"/>
<dbReference type="PANTHER" id="PTHR30168">
    <property type="entry name" value="PUTATIVE MEMBRANE PROTEIN YPFJ"/>
    <property type="match status" value="1"/>
</dbReference>
<sequence length="391" mass="40878">MTQPPGWNSGYGGGGPLPPPVPSQYPSAGPVPPMPPPVMRPPTGPPGYPAPPPIPVMPPPYSGPGLPPPRRSSAGPVLAVVLVGVALLGIATVGVLAFTRSSQNSSSGGAGSPTSTTSTYPTSRSTTTTTTTTRTTTSTPRTTTKPPASSTPSGPQPVPRTADNPLFGVNGLPGTNCALSRWTTDPAGAERFFRSALPCLDAAWAPVLRAAKLPFFTPKLAFPEGANFASPCGAMQVGRMVAYYCGTNNTLYMPFSGLQTAQYGAHPGVYLALFAHEYGHHVQQLSGVMDAYVDQRYDAGQDSDAGLELSRRLELQAQCFSGMFLAATGGRGDVDANLVTEANTSQDRGDHNGPPRDHGTDDHTIAWWRQGYQKNSPAQCNTWRSSAADVS</sequence>
<dbReference type="STRING" id="1449976.KALB_1037"/>
<feature type="compositionally biased region" description="Pro residues" evidence="5">
    <location>
        <begin position="16"/>
        <end position="53"/>
    </location>
</feature>
<feature type="compositionally biased region" description="Low complexity" evidence="5">
    <location>
        <begin position="101"/>
        <end position="153"/>
    </location>
</feature>
<evidence type="ECO:0000256" key="5">
    <source>
        <dbReference type="SAM" id="MobiDB-lite"/>
    </source>
</evidence>
<evidence type="ECO:0000256" key="6">
    <source>
        <dbReference type="SAM" id="Phobius"/>
    </source>
</evidence>
<gene>
    <name evidence="7" type="ORF">KALB_1037</name>
</gene>
<protein>
    <recommendedName>
        <fullName evidence="9">Metalloprotease</fullName>
    </recommendedName>
</protein>
<evidence type="ECO:0000256" key="1">
    <source>
        <dbReference type="ARBA" id="ARBA00004167"/>
    </source>
</evidence>
<keyword evidence="4 6" id="KW-0472">Membrane</keyword>
<dbReference type="EMBL" id="CP007155">
    <property type="protein sequence ID" value="AHH94410.1"/>
    <property type="molecule type" value="Genomic_DNA"/>
</dbReference>
<dbReference type="KEGG" id="kal:KALB_1037"/>
<evidence type="ECO:0000313" key="8">
    <source>
        <dbReference type="Proteomes" id="UP000019225"/>
    </source>
</evidence>
<dbReference type="InterPro" id="IPR007343">
    <property type="entry name" value="Uncharacterised_pept_Zn_put"/>
</dbReference>
<dbReference type="AlphaFoldDB" id="W5W0T9"/>
<keyword evidence="2 6" id="KW-0812">Transmembrane</keyword>
<dbReference type="PATRIC" id="fig|1449976.3.peg.1040"/>
<name>W5W0T9_9PSEU</name>
<reference evidence="7 8" key="1">
    <citation type="journal article" date="2014" name="BMC Genomics">
        <title>Complete genome sequence of producer of the glycopeptide antibiotic Aculeximycin Kutzneria albida DSM 43870T, a representative of minor genus of Pseudonocardiaceae.</title>
        <authorList>
            <person name="Rebets Y."/>
            <person name="Tokovenko B."/>
            <person name="Lushchyk I."/>
            <person name="Ruckert C."/>
            <person name="Zaburannyi N."/>
            <person name="Bechthold A."/>
            <person name="Kalinowski J."/>
            <person name="Luzhetskyy A."/>
        </authorList>
    </citation>
    <scope>NUCLEOTIDE SEQUENCE [LARGE SCALE GENOMIC DNA]</scope>
    <source>
        <strain evidence="7">DSM 43870</strain>
    </source>
</reference>
<dbReference type="Pfam" id="PF04228">
    <property type="entry name" value="Zn_peptidase"/>
    <property type="match status" value="1"/>
</dbReference>
<evidence type="ECO:0000256" key="4">
    <source>
        <dbReference type="ARBA" id="ARBA00023136"/>
    </source>
</evidence>
<dbReference type="GO" id="GO:0016020">
    <property type="term" value="C:membrane"/>
    <property type="evidence" value="ECO:0007669"/>
    <property type="project" value="UniProtKB-SubCell"/>
</dbReference>
<keyword evidence="3 6" id="KW-1133">Transmembrane helix</keyword>
<feature type="region of interest" description="Disordered" evidence="5">
    <location>
        <begin position="101"/>
        <end position="167"/>
    </location>
</feature>
<proteinExistence type="predicted"/>
<evidence type="ECO:0000256" key="2">
    <source>
        <dbReference type="ARBA" id="ARBA00022692"/>
    </source>
</evidence>
<feature type="region of interest" description="Disordered" evidence="5">
    <location>
        <begin position="1"/>
        <end position="53"/>
    </location>
</feature>
<feature type="transmembrane region" description="Helical" evidence="6">
    <location>
        <begin position="77"/>
        <end position="98"/>
    </location>
</feature>
<accession>W5W0T9</accession>
<keyword evidence="8" id="KW-1185">Reference proteome</keyword>
<dbReference type="PANTHER" id="PTHR30168:SF0">
    <property type="entry name" value="INNER MEMBRANE PROTEIN"/>
    <property type="match status" value="1"/>
</dbReference>
<feature type="compositionally biased region" description="Basic and acidic residues" evidence="5">
    <location>
        <begin position="347"/>
        <end position="362"/>
    </location>
</feature>
<comment type="subcellular location">
    <subcellularLocation>
        <location evidence="1">Membrane</location>
        <topology evidence="1">Single-pass membrane protein</topology>
    </subcellularLocation>
</comment>
<evidence type="ECO:0000256" key="3">
    <source>
        <dbReference type="ARBA" id="ARBA00022989"/>
    </source>
</evidence>
<dbReference type="eggNOG" id="COG2321">
    <property type="taxonomic scope" value="Bacteria"/>
</dbReference>
<evidence type="ECO:0008006" key="9">
    <source>
        <dbReference type="Google" id="ProtNLM"/>
    </source>
</evidence>